<keyword evidence="3" id="KW-0597">Phosphoprotein</keyword>
<name>A0ABD2QIE2_9PLAT</name>
<gene>
    <name evidence="15" type="primary">ZNHIT6</name>
    <name evidence="15" type="ORF">Ciccas_003164</name>
</gene>
<evidence type="ECO:0000256" key="1">
    <source>
        <dbReference type="ARBA" id="ARBA00022499"/>
    </source>
</evidence>
<keyword evidence="7" id="KW-0832">Ubl conjugation</keyword>
<evidence type="ECO:0000256" key="12">
    <source>
        <dbReference type="ARBA" id="ARBA00077531"/>
    </source>
</evidence>
<dbReference type="Pfam" id="PF04438">
    <property type="entry name" value="zf-HIT"/>
    <property type="match status" value="1"/>
</dbReference>
<dbReference type="EMBL" id="JBJKFK010000279">
    <property type="protein sequence ID" value="KAL3318171.1"/>
    <property type="molecule type" value="Genomic_DNA"/>
</dbReference>
<keyword evidence="6" id="KW-0862">Zinc</keyword>
<dbReference type="AlphaFoldDB" id="A0ABD2QIE2"/>
<evidence type="ECO:0000256" key="2">
    <source>
        <dbReference type="ARBA" id="ARBA00022517"/>
    </source>
</evidence>
<organism evidence="15 16">
    <name type="scientific">Cichlidogyrus casuarinus</name>
    <dbReference type="NCBI Taxonomy" id="1844966"/>
    <lineage>
        <taxon>Eukaryota</taxon>
        <taxon>Metazoa</taxon>
        <taxon>Spiralia</taxon>
        <taxon>Lophotrochozoa</taxon>
        <taxon>Platyhelminthes</taxon>
        <taxon>Monogenea</taxon>
        <taxon>Monopisthocotylea</taxon>
        <taxon>Dactylogyridea</taxon>
        <taxon>Ancyrocephalidae</taxon>
        <taxon>Cichlidogyrus</taxon>
    </lineage>
</organism>
<dbReference type="Gene3D" id="3.30.60.190">
    <property type="match status" value="1"/>
</dbReference>
<keyword evidence="1" id="KW-1017">Isopeptide bond</keyword>
<evidence type="ECO:0000256" key="8">
    <source>
        <dbReference type="ARBA" id="ARBA00049598"/>
    </source>
</evidence>
<keyword evidence="5 13" id="KW-0863">Zinc-finger</keyword>
<evidence type="ECO:0000256" key="9">
    <source>
        <dbReference type="ARBA" id="ARBA00049654"/>
    </source>
</evidence>
<evidence type="ECO:0000256" key="10">
    <source>
        <dbReference type="ARBA" id="ARBA00061949"/>
    </source>
</evidence>
<dbReference type="FunFam" id="3.30.60.190:FF:000001">
    <property type="entry name" value="box C/D snoRNA protein 1"/>
    <property type="match status" value="1"/>
</dbReference>
<feature type="domain" description="HIT-type" evidence="14">
    <location>
        <begin position="11"/>
        <end position="45"/>
    </location>
</feature>
<protein>
    <recommendedName>
        <fullName evidence="11">Box C/D snoRNA protein 1</fullName>
    </recommendedName>
    <alternativeName>
        <fullName evidence="12">Zinc finger HIT domain-containing protein 6</fullName>
    </alternativeName>
</protein>
<comment type="caution">
    <text evidence="15">The sequence shown here is derived from an EMBL/GenBank/DDBJ whole genome shotgun (WGS) entry which is preliminary data.</text>
</comment>
<dbReference type="CDD" id="cd23023">
    <property type="entry name" value="zf-HIT_BCD1"/>
    <property type="match status" value="1"/>
</dbReference>
<dbReference type="InterPro" id="IPR007529">
    <property type="entry name" value="Znf_HIT"/>
</dbReference>
<sequence length="283" mass="33608">MQDETPESTNCEICTANYFKYKCPRCEIRTCSLSCCKKHKEDHSCSGIREKTVFSRKDSYNYVHFLSDYRLLDGIDQRNETRELLLMKTDRLVKRKPDKSALKRHAEELGMNLKCSNSLLLERVRRNRTRFSKPDECWLWTLEFVFFPFVKFADELVNESSNWFHKLEKPIKVLLHDVKESSNLETLWEERVIKRERVSIVNESENNSFAIWLNGSLESEKEPNFHFYIQVENYELSNSSTSSFSRSFSRRQIDVDTTLKRILTAQSNVIYEYPTIFVSRVMI</sequence>
<evidence type="ECO:0000256" key="6">
    <source>
        <dbReference type="ARBA" id="ARBA00022833"/>
    </source>
</evidence>
<dbReference type="SUPFAM" id="SSF144232">
    <property type="entry name" value="HIT/MYND zinc finger-like"/>
    <property type="match status" value="1"/>
</dbReference>
<evidence type="ECO:0000256" key="11">
    <source>
        <dbReference type="ARBA" id="ARBA00068630"/>
    </source>
</evidence>
<evidence type="ECO:0000313" key="16">
    <source>
        <dbReference type="Proteomes" id="UP001626550"/>
    </source>
</evidence>
<proteinExistence type="inferred from homology"/>
<keyword evidence="4" id="KW-0479">Metal-binding</keyword>
<evidence type="ECO:0000256" key="4">
    <source>
        <dbReference type="ARBA" id="ARBA00022723"/>
    </source>
</evidence>
<evidence type="ECO:0000313" key="15">
    <source>
        <dbReference type="EMBL" id="KAL3318171.1"/>
    </source>
</evidence>
<dbReference type="Pfam" id="PF25790">
    <property type="entry name" value="BCD1"/>
    <property type="match status" value="1"/>
</dbReference>
<evidence type="ECO:0000259" key="14">
    <source>
        <dbReference type="PROSITE" id="PS51083"/>
    </source>
</evidence>
<comment type="similarity">
    <text evidence="9">Belongs to the BCD1 family.</text>
</comment>
<dbReference type="GO" id="GO:0042254">
    <property type="term" value="P:ribosome biogenesis"/>
    <property type="evidence" value="ECO:0007669"/>
    <property type="project" value="UniProtKB-KW"/>
</dbReference>
<dbReference type="InterPro" id="IPR057721">
    <property type="entry name" value="BCD1_alpha/beta"/>
</dbReference>
<keyword evidence="2" id="KW-0690">Ribosome biogenesis</keyword>
<dbReference type="PANTHER" id="PTHR13483">
    <property type="entry name" value="BOX C_D SNORNA PROTEIN 1-RELATED"/>
    <property type="match status" value="1"/>
</dbReference>
<dbReference type="PANTHER" id="PTHR13483:SF3">
    <property type="entry name" value="BOX C_D SNORNA PROTEIN 1"/>
    <property type="match status" value="1"/>
</dbReference>
<comment type="function">
    <text evidence="8">Required for box C/D snoRNAs accumulation involved in snoRNA processing, snoRNA transport to the nucleolus and ribosome biogenesis.</text>
</comment>
<evidence type="ECO:0000256" key="5">
    <source>
        <dbReference type="ARBA" id="ARBA00022771"/>
    </source>
</evidence>
<accession>A0ABD2QIE2</accession>
<evidence type="ECO:0000256" key="7">
    <source>
        <dbReference type="ARBA" id="ARBA00022843"/>
    </source>
</evidence>
<comment type="subunit">
    <text evidence="10">Interacts with FBL, SNU13, NOP58, NUFIP1, RUVBL1, RUVBL2 and TAF9. Interacts (via HIT-type zinc finger) with the RUVBL1/RUVBL2 complex in the presence of ADP.</text>
</comment>
<evidence type="ECO:0000256" key="3">
    <source>
        <dbReference type="ARBA" id="ARBA00022553"/>
    </source>
</evidence>
<dbReference type="InterPro" id="IPR051639">
    <property type="entry name" value="BCD1"/>
</dbReference>
<dbReference type="Proteomes" id="UP001626550">
    <property type="component" value="Unassembled WGS sequence"/>
</dbReference>
<reference evidence="15 16" key="1">
    <citation type="submission" date="2024-11" db="EMBL/GenBank/DDBJ databases">
        <title>Adaptive evolution of stress response genes in parasites aligns with host niche diversity.</title>
        <authorList>
            <person name="Hahn C."/>
            <person name="Resl P."/>
        </authorList>
    </citation>
    <scope>NUCLEOTIDE SEQUENCE [LARGE SCALE GENOMIC DNA]</scope>
    <source>
        <strain evidence="15">EGGRZ-B1_66</strain>
        <tissue evidence="15">Body</tissue>
    </source>
</reference>
<dbReference type="GO" id="GO:0008270">
    <property type="term" value="F:zinc ion binding"/>
    <property type="evidence" value="ECO:0007669"/>
    <property type="project" value="UniProtKB-UniRule"/>
</dbReference>
<keyword evidence="16" id="KW-1185">Reference proteome</keyword>
<dbReference type="PROSITE" id="PS51083">
    <property type="entry name" value="ZF_HIT"/>
    <property type="match status" value="1"/>
</dbReference>
<evidence type="ECO:0000256" key="13">
    <source>
        <dbReference type="PROSITE-ProRule" id="PRU00453"/>
    </source>
</evidence>